<dbReference type="PROSITE" id="PS00061">
    <property type="entry name" value="ADH_SHORT"/>
    <property type="match status" value="1"/>
</dbReference>
<dbReference type="PRINTS" id="PR00080">
    <property type="entry name" value="SDRFAMILY"/>
</dbReference>
<dbReference type="PANTHER" id="PTHR43618:SF2">
    <property type="entry name" value="CHAIN DEHYDROGENASE, PUTATIVE (AFU_ORTHOLOGUE AFUA_6G06930)-RELATED"/>
    <property type="match status" value="1"/>
</dbReference>
<evidence type="ECO:0000313" key="4">
    <source>
        <dbReference type="EMBL" id="QDT58996.1"/>
    </source>
</evidence>
<accession>A0A517SSA6</accession>
<dbReference type="GO" id="GO:0047936">
    <property type="term" value="F:glucose 1-dehydrogenase [NAD(P)+] activity"/>
    <property type="evidence" value="ECO:0007669"/>
    <property type="project" value="UniProtKB-EC"/>
</dbReference>
<evidence type="ECO:0000313" key="5">
    <source>
        <dbReference type="Proteomes" id="UP000315003"/>
    </source>
</evidence>
<dbReference type="OrthoDB" id="9790146at2"/>
<comment type="similarity">
    <text evidence="1">Belongs to the short-chain dehydrogenases/reductases (SDR) family.</text>
</comment>
<dbReference type="PANTHER" id="PTHR43618">
    <property type="entry name" value="7-ALPHA-HYDROXYSTEROID DEHYDROGENASE"/>
    <property type="match status" value="1"/>
</dbReference>
<dbReference type="InterPro" id="IPR002347">
    <property type="entry name" value="SDR_fam"/>
</dbReference>
<dbReference type="PRINTS" id="PR00081">
    <property type="entry name" value="GDHRDH"/>
</dbReference>
<gene>
    <name evidence="4" type="primary">ycdF_1</name>
    <name evidence="4" type="ORF">SV7mr_15000</name>
</gene>
<dbReference type="InterPro" id="IPR052178">
    <property type="entry name" value="Sec_Metab_Biosynth_SDR"/>
</dbReference>
<dbReference type="CDD" id="cd05233">
    <property type="entry name" value="SDR_c"/>
    <property type="match status" value="1"/>
</dbReference>
<dbReference type="SUPFAM" id="SSF51735">
    <property type="entry name" value="NAD(P)-binding Rossmann-fold domains"/>
    <property type="match status" value="1"/>
</dbReference>
<dbReference type="RefSeq" id="WP_145270560.1">
    <property type="nucleotide sequence ID" value="NZ_CP036272.1"/>
</dbReference>
<dbReference type="Proteomes" id="UP000315003">
    <property type="component" value="Chromosome"/>
</dbReference>
<dbReference type="InterPro" id="IPR020904">
    <property type="entry name" value="Sc_DH/Rdtase_CS"/>
</dbReference>
<keyword evidence="5" id="KW-1185">Reference proteome</keyword>
<dbReference type="EC" id="1.1.1.47" evidence="4"/>
<evidence type="ECO:0000256" key="2">
    <source>
        <dbReference type="ARBA" id="ARBA00022857"/>
    </source>
</evidence>
<dbReference type="EMBL" id="CP036272">
    <property type="protein sequence ID" value="QDT58996.1"/>
    <property type="molecule type" value="Genomic_DNA"/>
</dbReference>
<dbReference type="FunFam" id="3.40.50.720:FF:000084">
    <property type="entry name" value="Short-chain dehydrogenase reductase"/>
    <property type="match status" value="1"/>
</dbReference>
<dbReference type="InterPro" id="IPR036291">
    <property type="entry name" value="NAD(P)-bd_dom_sf"/>
</dbReference>
<keyword evidence="3 4" id="KW-0560">Oxidoreductase</keyword>
<sequence>MEIKGKAAVVTGASRGVGQATAIELATQGCDLVLVHRNSESDAEATAQQARALGVQAFVVQADVSQDQDCRRIADTAQQQIGHLEIVVNNAGTTKFIHHHDVESVCVDDWHRMMDVNVMGPFQVFRACLPLLQAADSAEVVNVASIAGLTFPGSSIPYGASKAALINLTLSLARAFGPDQIRVNAIAPGFIDGQWLQQGLGERFSEIKQAVVQSNPLQAVCQPADVAAAILSVIQGSDLMTGATLTVDGGQILGSPVL</sequence>
<dbReference type="AlphaFoldDB" id="A0A517SSA6"/>
<protein>
    <submittedName>
        <fullName evidence="4">Glucose 1-dehydrogenase 2</fullName>
        <ecNumber evidence="4">1.1.1.47</ecNumber>
    </submittedName>
</protein>
<proteinExistence type="inferred from homology"/>
<dbReference type="Pfam" id="PF13561">
    <property type="entry name" value="adh_short_C2"/>
    <property type="match status" value="1"/>
</dbReference>
<evidence type="ECO:0000256" key="3">
    <source>
        <dbReference type="ARBA" id="ARBA00023002"/>
    </source>
</evidence>
<keyword evidence="2" id="KW-0521">NADP</keyword>
<organism evidence="4 5">
    <name type="scientific">Stieleria bergensis</name>
    <dbReference type="NCBI Taxonomy" id="2528025"/>
    <lineage>
        <taxon>Bacteria</taxon>
        <taxon>Pseudomonadati</taxon>
        <taxon>Planctomycetota</taxon>
        <taxon>Planctomycetia</taxon>
        <taxon>Pirellulales</taxon>
        <taxon>Pirellulaceae</taxon>
        <taxon>Stieleria</taxon>
    </lineage>
</organism>
<dbReference type="Gene3D" id="3.40.50.720">
    <property type="entry name" value="NAD(P)-binding Rossmann-like Domain"/>
    <property type="match status" value="1"/>
</dbReference>
<reference evidence="4 5" key="1">
    <citation type="submission" date="2019-02" db="EMBL/GenBank/DDBJ databases">
        <title>Deep-cultivation of Planctomycetes and their phenomic and genomic characterization uncovers novel biology.</title>
        <authorList>
            <person name="Wiegand S."/>
            <person name="Jogler M."/>
            <person name="Boedeker C."/>
            <person name="Pinto D."/>
            <person name="Vollmers J."/>
            <person name="Rivas-Marin E."/>
            <person name="Kohn T."/>
            <person name="Peeters S.H."/>
            <person name="Heuer A."/>
            <person name="Rast P."/>
            <person name="Oberbeckmann S."/>
            <person name="Bunk B."/>
            <person name="Jeske O."/>
            <person name="Meyerdierks A."/>
            <person name="Storesund J.E."/>
            <person name="Kallscheuer N."/>
            <person name="Luecker S."/>
            <person name="Lage O.M."/>
            <person name="Pohl T."/>
            <person name="Merkel B.J."/>
            <person name="Hornburger P."/>
            <person name="Mueller R.-W."/>
            <person name="Bruemmer F."/>
            <person name="Labrenz M."/>
            <person name="Spormann A.M."/>
            <person name="Op den Camp H."/>
            <person name="Overmann J."/>
            <person name="Amann R."/>
            <person name="Jetten M.S.M."/>
            <person name="Mascher T."/>
            <person name="Medema M.H."/>
            <person name="Devos D.P."/>
            <person name="Kaster A.-K."/>
            <person name="Ovreas L."/>
            <person name="Rohde M."/>
            <person name="Galperin M.Y."/>
            <person name="Jogler C."/>
        </authorList>
    </citation>
    <scope>NUCLEOTIDE SEQUENCE [LARGE SCALE GENOMIC DNA]</scope>
    <source>
        <strain evidence="4 5">SV_7m_r</strain>
    </source>
</reference>
<evidence type="ECO:0000256" key="1">
    <source>
        <dbReference type="ARBA" id="ARBA00006484"/>
    </source>
</evidence>
<name>A0A517SSA6_9BACT</name>